<dbReference type="InterPro" id="IPR004268">
    <property type="entry name" value="MurJ"/>
</dbReference>
<dbReference type="PRINTS" id="PR01806">
    <property type="entry name" value="VIRFACTRMVIN"/>
</dbReference>
<keyword evidence="2" id="KW-1003">Cell membrane</keyword>
<dbReference type="OrthoDB" id="410289at2759"/>
<evidence type="ECO:0000256" key="2">
    <source>
        <dbReference type="ARBA" id="ARBA00022475"/>
    </source>
</evidence>
<evidence type="ECO:0000256" key="7">
    <source>
        <dbReference type="ARBA" id="ARBA00023136"/>
    </source>
</evidence>
<dbReference type="EMBL" id="CAJNJA010080600">
    <property type="protein sequence ID" value="CAE7928137.1"/>
    <property type="molecule type" value="Genomic_DNA"/>
</dbReference>
<name>A0A813BYH2_9DINO</name>
<accession>A0A813BYH2</accession>
<keyword evidence="3 8" id="KW-0812">Transmembrane</keyword>
<feature type="transmembrane region" description="Helical" evidence="8">
    <location>
        <begin position="173"/>
        <end position="193"/>
    </location>
</feature>
<dbReference type="PANTHER" id="PTHR47019">
    <property type="entry name" value="LIPID II FLIPPASE MURJ"/>
    <property type="match status" value="1"/>
</dbReference>
<evidence type="ECO:0000256" key="6">
    <source>
        <dbReference type="ARBA" id="ARBA00022989"/>
    </source>
</evidence>
<feature type="transmembrane region" description="Helical" evidence="8">
    <location>
        <begin position="143"/>
        <end position="167"/>
    </location>
</feature>
<dbReference type="Pfam" id="PF03023">
    <property type="entry name" value="MurJ"/>
    <property type="match status" value="1"/>
</dbReference>
<dbReference type="PANTHER" id="PTHR47019:SF1">
    <property type="entry name" value="LIPID II FLIPPASE MURJ"/>
    <property type="match status" value="1"/>
</dbReference>
<evidence type="ECO:0000256" key="4">
    <source>
        <dbReference type="ARBA" id="ARBA00022960"/>
    </source>
</evidence>
<keyword evidence="4" id="KW-0133">Cell shape</keyword>
<comment type="subcellular location">
    <subcellularLocation>
        <location evidence="1">Cell membrane</location>
        <topology evidence="1">Multi-pass membrane protein</topology>
    </subcellularLocation>
</comment>
<keyword evidence="7 8" id="KW-0472">Membrane</keyword>
<feature type="transmembrane region" description="Helical" evidence="8">
    <location>
        <begin position="230"/>
        <end position="250"/>
    </location>
</feature>
<comment type="caution">
    <text evidence="9">The sequence shown here is derived from an EMBL/GenBank/DDBJ whole genome shotgun (WGS) entry which is preliminary data.</text>
</comment>
<dbReference type="Proteomes" id="UP000601435">
    <property type="component" value="Unassembled WGS sequence"/>
</dbReference>
<evidence type="ECO:0000256" key="8">
    <source>
        <dbReference type="SAM" id="Phobius"/>
    </source>
</evidence>
<feature type="non-terminal residue" evidence="9">
    <location>
        <position position="1"/>
    </location>
</feature>
<keyword evidence="5" id="KW-0573">Peptidoglycan synthesis</keyword>
<reference evidence="9" key="1">
    <citation type="submission" date="2021-02" db="EMBL/GenBank/DDBJ databases">
        <authorList>
            <person name="Dougan E. K."/>
            <person name="Rhodes N."/>
            <person name="Thang M."/>
            <person name="Chan C."/>
        </authorList>
    </citation>
    <scope>NUCLEOTIDE SEQUENCE</scope>
</reference>
<protein>
    <submittedName>
        <fullName evidence="9">MurJ protein</fullName>
    </submittedName>
</protein>
<proteinExistence type="inferred from homology"/>
<evidence type="ECO:0000313" key="10">
    <source>
        <dbReference type="Proteomes" id="UP000601435"/>
    </source>
</evidence>
<evidence type="ECO:0000256" key="3">
    <source>
        <dbReference type="ARBA" id="ARBA00022692"/>
    </source>
</evidence>
<evidence type="ECO:0000313" key="9">
    <source>
        <dbReference type="EMBL" id="CAE7928137.1"/>
    </source>
</evidence>
<feature type="transmembrane region" description="Helical" evidence="8">
    <location>
        <begin position="297"/>
        <end position="321"/>
    </location>
</feature>
<gene>
    <name evidence="9" type="primary">murJ</name>
    <name evidence="9" type="ORF">SNEC2469_LOCUS32186</name>
</gene>
<evidence type="ECO:0000256" key="5">
    <source>
        <dbReference type="ARBA" id="ARBA00022984"/>
    </source>
</evidence>
<keyword evidence="6 8" id="KW-1133">Transmembrane helix</keyword>
<feature type="transmembrane region" description="Helical" evidence="8">
    <location>
        <begin position="73"/>
        <end position="95"/>
    </location>
</feature>
<dbReference type="GO" id="GO:0008360">
    <property type="term" value="P:regulation of cell shape"/>
    <property type="evidence" value="ECO:0007669"/>
    <property type="project" value="UniProtKB-KW"/>
</dbReference>
<organism evidence="9 10">
    <name type="scientific">Symbiodinium necroappetens</name>
    <dbReference type="NCBI Taxonomy" id="1628268"/>
    <lineage>
        <taxon>Eukaryota</taxon>
        <taxon>Sar</taxon>
        <taxon>Alveolata</taxon>
        <taxon>Dinophyceae</taxon>
        <taxon>Suessiales</taxon>
        <taxon>Symbiodiniaceae</taxon>
        <taxon>Symbiodinium</taxon>
    </lineage>
</organism>
<sequence length="432" mass="45050">MALIRAFATVGGYTAASRVLGFLRDVLIAGTLGAGPLADAFFGAFNAAFVPLFAGRLEVEGPARARAFAEEALAFLLFWLLLLTAAAMAAMPWLMPLIAPGFLDDPVQFERAVELTRICFPYLLFMGLVALLSGLLNSLHRFAAAAAAPIVLNLCFIAALLFVVPNAARPAHALAWTVAVAGVLQFLLLLLAARRAGMTLRLPAPRLTPGVKRLVKLMGPGLLSSGAMQINLLIGTMIATLQAGAVSWLYYADRVYQLPLGLIGIGIGVVLLPDLARKLRAGADAAAQHALNRALELGLVLTLPATVALAVVPGPIVTVLFERGAFALADAQNTALALTAFAAGLPAFVLVNVAVNIALSLALFFTLGFVGIALATSVAAWVNAGLLAWRLGADGHLALDARARRRLPRALLASVAMGLAVWALAAALAPWL</sequence>
<dbReference type="GO" id="GO:0034204">
    <property type="term" value="P:lipid translocation"/>
    <property type="evidence" value="ECO:0007669"/>
    <property type="project" value="TreeGrafter"/>
</dbReference>
<dbReference type="AlphaFoldDB" id="A0A813BYH2"/>
<dbReference type="GO" id="GO:0015648">
    <property type="term" value="F:lipid-linked peptidoglycan transporter activity"/>
    <property type="evidence" value="ECO:0007669"/>
    <property type="project" value="TreeGrafter"/>
</dbReference>
<dbReference type="NCBIfam" id="TIGR01695">
    <property type="entry name" value="murJ_mviN"/>
    <property type="match status" value="1"/>
</dbReference>
<dbReference type="GO" id="GO:0005886">
    <property type="term" value="C:plasma membrane"/>
    <property type="evidence" value="ECO:0007669"/>
    <property type="project" value="UniProtKB-SubCell"/>
</dbReference>
<feature type="transmembrane region" description="Helical" evidence="8">
    <location>
        <begin position="409"/>
        <end position="431"/>
    </location>
</feature>
<feature type="transmembrane region" description="Helical" evidence="8">
    <location>
        <begin position="115"/>
        <end position="136"/>
    </location>
</feature>
<feature type="transmembrane region" description="Helical" evidence="8">
    <location>
        <begin position="333"/>
        <end position="355"/>
    </location>
</feature>
<keyword evidence="10" id="KW-1185">Reference proteome</keyword>
<feature type="transmembrane region" description="Helical" evidence="8">
    <location>
        <begin position="362"/>
        <end position="389"/>
    </location>
</feature>
<dbReference type="HAMAP" id="MF_02078">
    <property type="entry name" value="MurJ_MviN"/>
    <property type="match status" value="1"/>
</dbReference>
<dbReference type="InterPro" id="IPR051050">
    <property type="entry name" value="Lipid_II_flippase_MurJ/MviN"/>
</dbReference>
<evidence type="ECO:0000256" key="1">
    <source>
        <dbReference type="ARBA" id="ARBA00004651"/>
    </source>
</evidence>
<feature type="transmembrane region" description="Helical" evidence="8">
    <location>
        <begin position="256"/>
        <end position="276"/>
    </location>
</feature>